<feature type="compositionally biased region" description="Basic and acidic residues" evidence="3">
    <location>
        <begin position="148"/>
        <end position="168"/>
    </location>
</feature>
<evidence type="ECO:0000256" key="1">
    <source>
        <dbReference type="ARBA" id="ARBA00022460"/>
    </source>
</evidence>
<dbReference type="Proteomes" id="UP000076407">
    <property type="component" value="Unassembled WGS sequence"/>
</dbReference>
<dbReference type="PROSITE" id="PS51155">
    <property type="entry name" value="CHIT_BIND_RR_2"/>
    <property type="match status" value="4"/>
</dbReference>
<name>A0A182WWA7_ANOQN</name>
<feature type="chain" id="PRO_5008141996" evidence="4">
    <location>
        <begin position="17"/>
        <end position="492"/>
    </location>
</feature>
<dbReference type="STRING" id="34691.A0A182WWA7"/>
<dbReference type="GO" id="GO:0042302">
    <property type="term" value="F:structural constituent of cuticle"/>
    <property type="evidence" value="ECO:0007669"/>
    <property type="project" value="UniProtKB-UniRule"/>
</dbReference>
<evidence type="ECO:0000256" key="4">
    <source>
        <dbReference type="SAM" id="SignalP"/>
    </source>
</evidence>
<dbReference type="PANTHER" id="PTHR12236:SF76">
    <property type="entry name" value="ADULT-SPECIFIC CUTICULAR PROTEIN ACP-20-LIKE PROTEIN"/>
    <property type="match status" value="1"/>
</dbReference>
<feature type="region of interest" description="Disordered" evidence="3">
    <location>
        <begin position="140"/>
        <end position="168"/>
    </location>
</feature>
<feature type="signal peptide" evidence="4">
    <location>
        <begin position="1"/>
        <end position="16"/>
    </location>
</feature>
<evidence type="ECO:0000313" key="5">
    <source>
        <dbReference type="EnsemblMetazoa" id="AQUA001813-PA"/>
    </source>
</evidence>
<dbReference type="PANTHER" id="PTHR12236">
    <property type="entry name" value="STRUCTURAL CONTITUENT OF CUTICLE"/>
    <property type="match status" value="1"/>
</dbReference>
<dbReference type="VEuPathDB" id="VectorBase:AQUA017683"/>
<accession>A0A182WWA7</accession>
<dbReference type="AlphaFoldDB" id="A0A182WWA7"/>
<reference evidence="5" key="1">
    <citation type="submission" date="2020-05" db="UniProtKB">
        <authorList>
            <consortium name="EnsemblMetazoa"/>
        </authorList>
    </citation>
    <scope>IDENTIFICATION</scope>
    <source>
        <strain evidence="5">SANGQUA</strain>
    </source>
</reference>
<dbReference type="PROSITE" id="PS00233">
    <property type="entry name" value="CHIT_BIND_RR_1"/>
    <property type="match status" value="1"/>
</dbReference>
<evidence type="ECO:0000256" key="2">
    <source>
        <dbReference type="PROSITE-ProRule" id="PRU00497"/>
    </source>
</evidence>
<dbReference type="EnsemblMetazoa" id="AQUA001813-RA">
    <property type="protein sequence ID" value="AQUA001813-PA"/>
    <property type="gene ID" value="AQUA001813"/>
</dbReference>
<dbReference type="GO" id="GO:0031012">
    <property type="term" value="C:extracellular matrix"/>
    <property type="evidence" value="ECO:0007669"/>
    <property type="project" value="TreeGrafter"/>
</dbReference>
<dbReference type="VEuPathDB" id="VectorBase:AQUA017865"/>
<organism evidence="5 6">
    <name type="scientific">Anopheles quadriannulatus</name>
    <name type="common">Mosquito</name>
    <dbReference type="NCBI Taxonomy" id="34691"/>
    <lineage>
        <taxon>Eukaryota</taxon>
        <taxon>Metazoa</taxon>
        <taxon>Ecdysozoa</taxon>
        <taxon>Arthropoda</taxon>
        <taxon>Hexapoda</taxon>
        <taxon>Insecta</taxon>
        <taxon>Pterygota</taxon>
        <taxon>Neoptera</taxon>
        <taxon>Endopterygota</taxon>
        <taxon>Diptera</taxon>
        <taxon>Nematocera</taxon>
        <taxon>Culicoidea</taxon>
        <taxon>Culicidae</taxon>
        <taxon>Anophelinae</taxon>
        <taxon>Anopheles</taxon>
    </lineage>
</organism>
<dbReference type="PRINTS" id="PR00947">
    <property type="entry name" value="CUTICLE"/>
</dbReference>
<dbReference type="GO" id="GO:0005615">
    <property type="term" value="C:extracellular space"/>
    <property type="evidence" value="ECO:0007669"/>
    <property type="project" value="TreeGrafter"/>
</dbReference>
<keyword evidence="1 2" id="KW-0193">Cuticle</keyword>
<dbReference type="InterPro" id="IPR000618">
    <property type="entry name" value="Insect_cuticle"/>
</dbReference>
<proteinExistence type="predicted"/>
<evidence type="ECO:0000313" key="6">
    <source>
        <dbReference type="Proteomes" id="UP000076407"/>
    </source>
</evidence>
<dbReference type="Pfam" id="PF00379">
    <property type="entry name" value="Chitin_bind_4"/>
    <property type="match status" value="4"/>
</dbReference>
<evidence type="ECO:0000256" key="3">
    <source>
        <dbReference type="SAM" id="MobiDB-lite"/>
    </source>
</evidence>
<keyword evidence="6" id="KW-1185">Reference proteome</keyword>
<dbReference type="VEuPathDB" id="VectorBase:AQUA017869"/>
<dbReference type="InterPro" id="IPR051217">
    <property type="entry name" value="Insect_Cuticle_Struc_Prot"/>
</dbReference>
<protein>
    <submittedName>
        <fullName evidence="5">Uncharacterized protein</fullName>
    </submittedName>
</protein>
<feature type="region of interest" description="Disordered" evidence="3">
    <location>
        <begin position="40"/>
        <end position="63"/>
    </location>
</feature>
<keyword evidence="4" id="KW-0732">Signal</keyword>
<sequence>MFRFVSCFALVAIATAAYTGSGHYSSKYAARKFYHHAAADEPAKAAPAEDHHHESSHHHEEQDHFVDYYAPTNYKFEYGVKDPHTGDHKTHWEERDGDVVKGAYTVLDADGSSRLVEYTADPHHGFNAVVKRIEHSPIPKKEHHHVAPAHEEPQEEHHHHHHQQEDEHVEYKHANHQYHQQPEHHGYGILNPIFVALAALVAVAAAVDDYYAYPSYKFEYGVKDPHTGDHKSQWEHRDGDVVKGAYTLHEADGTERVVEYSSDKHNGFQAHVKRVGHAHHPEVYGHQGGYGGSYNHGYALVAVTAAVDDYYAYPSYKFEYGVKDPHTGDHKSQWEHRDGDVVKGAYTLHEADGTERVVEYSSDKHNGFQAHVKRVGHAQHPEVYGHQGGYGGSYDHGYGHSYSKLHNDHDYHSHPSYKFEYGVKDPHTGDHKSQWEHRDGDVVKGAYTLDEADGTKRVVEYSSDKHSGFQAHVKRVGHADHPAVYGHHEAGH</sequence>
<dbReference type="InterPro" id="IPR031311">
    <property type="entry name" value="CHIT_BIND_RR_consensus"/>
</dbReference>